<dbReference type="Pfam" id="PF11735">
    <property type="entry name" value="CAP59_mtransfer"/>
    <property type="match status" value="1"/>
</dbReference>
<dbReference type="InterPro" id="IPR021047">
    <property type="entry name" value="Mannosyltransferase_CMT1"/>
</dbReference>
<gene>
    <name evidence="1" type="ORF">BN869_000003084_1</name>
</gene>
<reference evidence="1" key="1">
    <citation type="submission" date="2015-01" db="EMBL/GenBank/DDBJ databases">
        <authorList>
            <person name="Durling Mikael"/>
        </authorList>
    </citation>
    <scope>NUCLEOTIDE SEQUENCE</scope>
</reference>
<name>A0A0B7JPW1_BIOOC</name>
<dbReference type="EMBL" id="CDPU01000006">
    <property type="protein sequence ID" value="CEO47029.1"/>
    <property type="molecule type" value="Genomic_DNA"/>
</dbReference>
<protein>
    <recommendedName>
        <fullName evidence="2">Glycosyltransferase family 69 protein</fullName>
    </recommendedName>
</protein>
<dbReference type="PANTHER" id="PTHR34144:SF7">
    <property type="entry name" value="EXPORT PROTEIN (CAP59), PUTATIVE (AFU_ORTHOLOGUE AFUA_7G05020)-RELATED"/>
    <property type="match status" value="1"/>
</dbReference>
<accession>A0A0B7JPW1</accession>
<dbReference type="AlphaFoldDB" id="A0A0B7JPW1"/>
<dbReference type="PANTHER" id="PTHR34144">
    <property type="entry name" value="CHROMOSOME 8, WHOLE GENOME SHOTGUN SEQUENCE"/>
    <property type="match status" value="1"/>
</dbReference>
<evidence type="ECO:0008006" key="2">
    <source>
        <dbReference type="Google" id="ProtNLM"/>
    </source>
</evidence>
<evidence type="ECO:0000313" key="1">
    <source>
        <dbReference type="EMBL" id="CEO47029.1"/>
    </source>
</evidence>
<sequence>MGIIPSARRLQLRRITRHRISRILLLVFALVSFFDVLQVHHGIRSNEEREPKQGSSGNRRSRQQERIYITGLHYNDGELLRNHWMTSLLELCDELGPSNVFVSLHESGSWDDTKEMLRWLDQVLEERGVARHIEVSDESHQDVIDQGFAEGEWVETSAREKAVRRIPHLARLRNKTLQDLIELNKNGVKFDKVLFLNDVVFTTEDVMTLMETNGGEYAAACSLDFDAPPIYYDTFALRDSAGRPDQMLWWPYFRPGPSRDALMKNIDAVPVTSCWNGIVVMPAEPFVSSTQLRFRAIPNSLAAHHLEGSECCLIHADNPLSKSLGVYLNPRVRVGYNKKAYDVTHPKGSWISTWAILRGLWVNRIKTWTTGLFWDDMVQNRVISKVKKWEKEAMGNSEPGVFCLINEMHVLVWNGWAHI</sequence>
<organism evidence="1">
    <name type="scientific">Bionectria ochroleuca</name>
    <name type="common">Gliocladium roseum</name>
    <dbReference type="NCBI Taxonomy" id="29856"/>
    <lineage>
        <taxon>Eukaryota</taxon>
        <taxon>Fungi</taxon>
        <taxon>Dikarya</taxon>
        <taxon>Ascomycota</taxon>
        <taxon>Pezizomycotina</taxon>
        <taxon>Sordariomycetes</taxon>
        <taxon>Hypocreomycetidae</taxon>
        <taxon>Hypocreales</taxon>
        <taxon>Bionectriaceae</taxon>
        <taxon>Clonostachys</taxon>
    </lineage>
</organism>
<proteinExistence type="predicted"/>